<dbReference type="InterPro" id="IPR036034">
    <property type="entry name" value="PDZ_sf"/>
</dbReference>
<dbReference type="Pfam" id="PF17899">
    <property type="entry name" value="Peptidase_M61_N"/>
    <property type="match status" value="1"/>
</dbReference>
<evidence type="ECO:0000259" key="1">
    <source>
        <dbReference type="PROSITE" id="PS50106"/>
    </source>
</evidence>
<dbReference type="PIRSF" id="PIRSF016493">
    <property type="entry name" value="Glycyl_aminpptds"/>
    <property type="match status" value="1"/>
</dbReference>
<reference evidence="3" key="1">
    <citation type="submission" date="2018-06" db="EMBL/GenBank/DDBJ databases">
        <title>Description of a new Polynucleobacter species.</title>
        <authorList>
            <person name="Hahn M.W."/>
        </authorList>
    </citation>
    <scope>NUCLEOTIDE SEQUENCE [LARGE SCALE GENOMIC DNA]</scope>
    <source>
        <strain evidence="3">MG-25-Pas1-D2</strain>
    </source>
</reference>
<dbReference type="Gene3D" id="2.30.42.10">
    <property type="match status" value="1"/>
</dbReference>
<dbReference type="RefSeq" id="WP_112295134.1">
    <property type="nucleotide sequence ID" value="NZ_CP030085.1"/>
</dbReference>
<dbReference type="InterPro" id="IPR027268">
    <property type="entry name" value="Peptidase_M4/M1_CTD_sf"/>
</dbReference>
<dbReference type="AlphaFoldDB" id="A0A2Z4JV32"/>
<dbReference type="Pfam" id="PF17820">
    <property type="entry name" value="PDZ_6"/>
    <property type="match status" value="1"/>
</dbReference>
<dbReference type="InterPro" id="IPR041489">
    <property type="entry name" value="PDZ_6"/>
</dbReference>
<dbReference type="SUPFAM" id="SSF50156">
    <property type="entry name" value="PDZ domain-like"/>
    <property type="match status" value="1"/>
</dbReference>
<evidence type="ECO:0000313" key="3">
    <source>
        <dbReference type="Proteomes" id="UP000248592"/>
    </source>
</evidence>
<dbReference type="InterPro" id="IPR001478">
    <property type="entry name" value="PDZ"/>
</dbReference>
<dbReference type="InterPro" id="IPR040756">
    <property type="entry name" value="Peptidase_M61_N"/>
</dbReference>
<feature type="domain" description="PDZ" evidence="1">
    <location>
        <begin position="485"/>
        <end position="556"/>
    </location>
</feature>
<dbReference type="InterPro" id="IPR024191">
    <property type="entry name" value="Peptidase_M61"/>
</dbReference>
<dbReference type="Gene3D" id="2.60.40.3650">
    <property type="match status" value="1"/>
</dbReference>
<accession>A0A2Z4JV32</accession>
<name>A0A2Z4JV32_9BURK</name>
<proteinExistence type="predicted"/>
<gene>
    <name evidence="2" type="ORF">Pas1_00770</name>
</gene>
<dbReference type="PROSITE" id="PS50106">
    <property type="entry name" value="PDZ"/>
    <property type="match status" value="1"/>
</dbReference>
<dbReference type="EMBL" id="CP030085">
    <property type="protein sequence ID" value="AWW50611.1"/>
    <property type="molecule type" value="Genomic_DNA"/>
</dbReference>
<evidence type="ECO:0000313" key="2">
    <source>
        <dbReference type="EMBL" id="AWW50611.1"/>
    </source>
</evidence>
<dbReference type="InterPro" id="IPR007963">
    <property type="entry name" value="Peptidase_M61_catalytic"/>
</dbReference>
<dbReference type="Gene3D" id="1.10.390.10">
    <property type="entry name" value="Neutral Protease Domain 2"/>
    <property type="match status" value="1"/>
</dbReference>
<protein>
    <submittedName>
        <fullName evidence="2">M61 family peptidase</fullName>
    </submittedName>
</protein>
<dbReference type="Pfam" id="PF05299">
    <property type="entry name" value="Peptidase_M61"/>
    <property type="match status" value="1"/>
</dbReference>
<dbReference type="SUPFAM" id="SSF55486">
    <property type="entry name" value="Metalloproteases ('zincins'), catalytic domain"/>
    <property type="match status" value="1"/>
</dbReference>
<sequence>MNPIISQDYPAIEYTIWPADLHGHRFQVKLRIENPDPAGQALQMPSWIPGSYLIRDFSKHIETIAAHSLKQPDQKLELERINNDQWRLPRIDGPVEVLATIYAFDSSVRAAYLDTERAFLNATSLCLSVCGQENIPCALVLVPPKAADAEFWSVQTTLRSAKIDSKGFGFYLAENYADLIDHPVAMGQFQLVEWKSQGVAHSMAIQGCIHPIQVKRLAEDLEAICSSTIALFEPKSKRAPFNRYLFLVNAVVSGYGGLEHRNSTALLCRRDQVPQAEVAFDEKAYQEFLGLCSHEYFHAWLVKRIQAKAFQPYRLNRRNHTRLLWLFEGFTSYYDDLQLFRSKRIDLKTYLGIIADNWNAILRSPGRNKQSLADSSFDAWTKYYQADENTPNSVVSYYGKGALLALGLDLQIRNFTKGRKSLDDLMRLIWQEHGLTMNGIEENGLDTLISRLLGSGFQKIWSQFKTEYIFGTADLPLEKWFNPRLIKVSSKSLAKLEMVKLAFGIRYTDDKGWLKLTHVLDGGVAQAAGLAPGDLISSINGQRVTSSRWDKVLTSLTMDHDCIVCFYRQDLEHERMVNLNVHQTPKQYQLSVV</sequence>
<organism evidence="2 3">
    <name type="scientific">Polynucleobacter paneuropaeus</name>
    <dbReference type="NCBI Taxonomy" id="2527775"/>
    <lineage>
        <taxon>Bacteria</taxon>
        <taxon>Pseudomonadati</taxon>
        <taxon>Pseudomonadota</taxon>
        <taxon>Betaproteobacteria</taxon>
        <taxon>Burkholderiales</taxon>
        <taxon>Burkholderiaceae</taxon>
        <taxon>Polynucleobacter</taxon>
    </lineage>
</organism>
<dbReference type="Proteomes" id="UP000248592">
    <property type="component" value="Chromosome"/>
</dbReference>